<dbReference type="PANTHER" id="PTHR30093">
    <property type="entry name" value="GENERAL SECRETION PATHWAY PROTEIN G"/>
    <property type="match status" value="1"/>
</dbReference>
<dbReference type="OrthoDB" id="285651at2"/>
<dbReference type="PANTHER" id="PTHR30093:SF2">
    <property type="entry name" value="TYPE II SECRETION SYSTEM PROTEIN H"/>
    <property type="match status" value="1"/>
</dbReference>
<dbReference type="RefSeq" id="WP_146520293.1">
    <property type="nucleotide sequence ID" value="NZ_CP151726.1"/>
</dbReference>
<dbReference type="InterPro" id="IPR011453">
    <property type="entry name" value="DUF1559"/>
</dbReference>
<name>A0A5C6AZM2_9BACT</name>
<accession>A0A5C6AZM2</accession>
<gene>
    <name evidence="2" type="ORF">Pla52n_30120</name>
</gene>
<evidence type="ECO:0000313" key="2">
    <source>
        <dbReference type="EMBL" id="TWU04967.1"/>
    </source>
</evidence>
<comment type="caution">
    <text evidence="2">The sequence shown here is derived from an EMBL/GenBank/DDBJ whole genome shotgun (WGS) entry which is preliminary data.</text>
</comment>
<evidence type="ECO:0000313" key="3">
    <source>
        <dbReference type="Proteomes" id="UP000320176"/>
    </source>
</evidence>
<keyword evidence="3" id="KW-1185">Reference proteome</keyword>
<organism evidence="2 3">
    <name type="scientific">Stieleria varia</name>
    <dbReference type="NCBI Taxonomy" id="2528005"/>
    <lineage>
        <taxon>Bacteria</taxon>
        <taxon>Pseudomonadati</taxon>
        <taxon>Planctomycetota</taxon>
        <taxon>Planctomycetia</taxon>
        <taxon>Pirellulales</taxon>
        <taxon>Pirellulaceae</taxon>
        <taxon>Stieleria</taxon>
    </lineage>
</organism>
<reference evidence="2 3" key="1">
    <citation type="submission" date="2019-02" db="EMBL/GenBank/DDBJ databases">
        <title>Deep-cultivation of Planctomycetes and their phenomic and genomic characterization uncovers novel biology.</title>
        <authorList>
            <person name="Wiegand S."/>
            <person name="Jogler M."/>
            <person name="Boedeker C."/>
            <person name="Pinto D."/>
            <person name="Vollmers J."/>
            <person name="Rivas-Marin E."/>
            <person name="Kohn T."/>
            <person name="Peeters S.H."/>
            <person name="Heuer A."/>
            <person name="Rast P."/>
            <person name="Oberbeckmann S."/>
            <person name="Bunk B."/>
            <person name="Jeske O."/>
            <person name="Meyerdierks A."/>
            <person name="Storesund J.E."/>
            <person name="Kallscheuer N."/>
            <person name="Luecker S."/>
            <person name="Lage O.M."/>
            <person name="Pohl T."/>
            <person name="Merkel B.J."/>
            <person name="Hornburger P."/>
            <person name="Mueller R.-W."/>
            <person name="Bruemmer F."/>
            <person name="Labrenz M."/>
            <person name="Spormann A.M."/>
            <person name="Op Den Camp H."/>
            <person name="Overmann J."/>
            <person name="Amann R."/>
            <person name="Jetten M.S.M."/>
            <person name="Mascher T."/>
            <person name="Medema M.H."/>
            <person name="Devos D.P."/>
            <person name="Kaster A.-K."/>
            <person name="Ovreas L."/>
            <person name="Rohde M."/>
            <person name="Galperin M.Y."/>
            <person name="Jogler C."/>
        </authorList>
    </citation>
    <scope>NUCLEOTIDE SEQUENCE [LARGE SCALE GENOMIC DNA]</scope>
    <source>
        <strain evidence="2 3">Pla52n</strain>
    </source>
</reference>
<dbReference type="EMBL" id="SJPN01000003">
    <property type="protein sequence ID" value="TWU04967.1"/>
    <property type="molecule type" value="Genomic_DNA"/>
</dbReference>
<feature type="domain" description="DUF1559" evidence="1">
    <location>
        <begin position="333"/>
        <end position="415"/>
    </location>
</feature>
<dbReference type="AlphaFoldDB" id="A0A5C6AZM2"/>
<dbReference type="InterPro" id="IPR045584">
    <property type="entry name" value="Pilin-like"/>
</dbReference>
<dbReference type="SUPFAM" id="SSF54523">
    <property type="entry name" value="Pili subunits"/>
    <property type="match status" value="1"/>
</dbReference>
<evidence type="ECO:0000259" key="1">
    <source>
        <dbReference type="Pfam" id="PF07596"/>
    </source>
</evidence>
<protein>
    <recommendedName>
        <fullName evidence="1">DUF1559 domain-containing protein</fullName>
    </recommendedName>
</protein>
<sequence>MRWILTAPLFLCVFLSFAFSGYRCDAQQMLSTRFLPSDALAMIEIKPAELMTMPETELYPREVAETWVDETLGVSLQQCERIRLVVAAPAMGPPMMAAVVVMKEPVSINDIAQHVMGEANERKVGNYECLDVGGGAVLYQHNPKVIVVSSEGYLPPVLRAAGGNDAGALGQIVSQTPDVGQVNVVVGIAVVRPIINGTVQMMQQMIPPQVQNLTEIPNLLESLKIQVDASAPKEGLRITLNTANENNASELAGILNDAMNLAQQIGLAQFAAEMQLEDEIGDATLEYAQRVSTMFKDLITPEQNGQDLVYKISGNNTVPYQVAMVAIMLPAVQSARVAAKTMGERNQMKQILLAMHNYHDAYGRLPAAIHRDADGKPLLSWRVHILPFIEEQALYEQFHLDEAWDSPHNIALLPQMPEVYRDITGETDAPTTVFHVPVGEGLMFSEMGDSRFRDVLDGLSNTIMLIRTTPEHAVEWTKPSDVEIHLEHPFTSLMFANGVASVGMGDGAVLEMREGIDTGDAKSMFTRAAAD</sequence>
<proteinExistence type="predicted"/>
<dbReference type="Proteomes" id="UP000320176">
    <property type="component" value="Unassembled WGS sequence"/>
</dbReference>
<dbReference type="Pfam" id="PF07596">
    <property type="entry name" value="SBP_bac_10"/>
    <property type="match status" value="1"/>
</dbReference>